<dbReference type="UniPathway" id="UPA00557">
    <property type="reaction ID" value="UER00613"/>
</dbReference>
<evidence type="ECO:0000256" key="8">
    <source>
        <dbReference type="ARBA" id="ARBA00023315"/>
    </source>
</evidence>
<keyword evidence="8 9" id="KW-0012">Acyltransferase</keyword>
<keyword evidence="7 9" id="KW-0808">Transferase</keyword>
<keyword evidence="10" id="KW-0472">Membrane</keyword>
<comment type="domain">
    <text evidence="9">The HXXXXD motif is essential for acyltransferase activity and may constitute the binding site for the phosphate moiety of the glycerol-3-phosphate.</text>
</comment>
<dbReference type="InterPro" id="IPR002123">
    <property type="entry name" value="Plipid/glycerol_acylTrfase"/>
</dbReference>
<proteinExistence type="inferred from homology"/>
<evidence type="ECO:0000313" key="12">
    <source>
        <dbReference type="EMBL" id="KTD23013.1"/>
    </source>
</evidence>
<evidence type="ECO:0000256" key="9">
    <source>
        <dbReference type="RuleBase" id="RU361267"/>
    </source>
</evidence>
<dbReference type="SMART" id="SM00563">
    <property type="entry name" value="PlsC"/>
    <property type="match status" value="1"/>
</dbReference>
<dbReference type="EC" id="2.3.1.51" evidence="5 9"/>
<comment type="caution">
    <text evidence="12">The sequence shown here is derived from an EMBL/GenBank/DDBJ whole genome shotgun (WGS) entry which is preliminary data.</text>
</comment>
<feature type="transmembrane region" description="Helical" evidence="10">
    <location>
        <begin position="20"/>
        <end position="40"/>
    </location>
</feature>
<dbReference type="GO" id="GO:0016020">
    <property type="term" value="C:membrane"/>
    <property type="evidence" value="ECO:0007669"/>
    <property type="project" value="InterPro"/>
</dbReference>
<dbReference type="InterPro" id="IPR004552">
    <property type="entry name" value="AGP_acyltrans"/>
</dbReference>
<dbReference type="GO" id="GO:0016024">
    <property type="term" value="P:CDP-diacylglycerol biosynthetic process"/>
    <property type="evidence" value="ECO:0007669"/>
    <property type="project" value="UniProtKB-UniPathway"/>
</dbReference>
<dbReference type="STRING" id="45068.Llon_0247"/>
<name>A0A0W0VSL9_9GAMM</name>
<dbReference type="GO" id="GO:0003841">
    <property type="term" value="F:1-acylglycerol-3-phosphate O-acyltransferase activity"/>
    <property type="evidence" value="ECO:0007669"/>
    <property type="project" value="UniProtKB-UniRule"/>
</dbReference>
<keyword evidence="9" id="KW-0594">Phospholipid biosynthesis</keyword>
<keyword evidence="10" id="KW-0812">Transmembrane</keyword>
<evidence type="ECO:0000313" key="13">
    <source>
        <dbReference type="Proteomes" id="UP000054997"/>
    </source>
</evidence>
<protein>
    <recommendedName>
        <fullName evidence="6 9">1-acyl-sn-glycerol-3-phosphate acyltransferase</fullName>
        <ecNumber evidence="5 9">2.3.1.51</ecNumber>
    </recommendedName>
</protein>
<keyword evidence="9" id="KW-1208">Phospholipid metabolism</keyword>
<gene>
    <name evidence="12" type="ORF">Llon_0247</name>
</gene>
<keyword evidence="10" id="KW-1133">Transmembrane helix</keyword>
<accession>A0A0W0VSL9</accession>
<dbReference type="PATRIC" id="fig|45068.5.peg.261"/>
<dbReference type="EMBL" id="LNYK01000002">
    <property type="protein sequence ID" value="KTD23013.1"/>
    <property type="molecule type" value="Genomic_DNA"/>
</dbReference>
<dbReference type="GO" id="GO:0006654">
    <property type="term" value="P:phosphatidic acid biosynthetic process"/>
    <property type="evidence" value="ECO:0007669"/>
    <property type="project" value="TreeGrafter"/>
</dbReference>
<evidence type="ECO:0000256" key="3">
    <source>
        <dbReference type="ARBA" id="ARBA00005189"/>
    </source>
</evidence>
<keyword evidence="9" id="KW-0443">Lipid metabolism</keyword>
<comment type="catalytic activity">
    <reaction evidence="1 9">
        <text>a 1-acyl-sn-glycero-3-phosphate + an acyl-CoA = a 1,2-diacyl-sn-glycero-3-phosphate + CoA</text>
        <dbReference type="Rhea" id="RHEA:19709"/>
        <dbReference type="ChEBI" id="CHEBI:57287"/>
        <dbReference type="ChEBI" id="CHEBI:57970"/>
        <dbReference type="ChEBI" id="CHEBI:58342"/>
        <dbReference type="ChEBI" id="CHEBI:58608"/>
        <dbReference type="EC" id="2.3.1.51"/>
    </reaction>
</comment>
<evidence type="ECO:0000256" key="2">
    <source>
        <dbReference type="ARBA" id="ARBA00004728"/>
    </source>
</evidence>
<dbReference type="CDD" id="cd07989">
    <property type="entry name" value="LPLAT_AGPAT-like"/>
    <property type="match status" value="1"/>
</dbReference>
<keyword evidence="13" id="KW-1185">Reference proteome</keyword>
<dbReference type="PANTHER" id="PTHR10434:SF11">
    <property type="entry name" value="1-ACYL-SN-GLYCEROL-3-PHOSPHATE ACYLTRANSFERASE"/>
    <property type="match status" value="1"/>
</dbReference>
<dbReference type="AlphaFoldDB" id="A0A0W0VSL9"/>
<dbReference type="Proteomes" id="UP000054997">
    <property type="component" value="Unassembled WGS sequence"/>
</dbReference>
<keyword evidence="9" id="KW-0444">Lipid biosynthesis</keyword>
<evidence type="ECO:0000256" key="4">
    <source>
        <dbReference type="ARBA" id="ARBA00008655"/>
    </source>
</evidence>
<dbReference type="SUPFAM" id="SSF69593">
    <property type="entry name" value="Glycerol-3-phosphate (1)-acyltransferase"/>
    <property type="match status" value="1"/>
</dbReference>
<comment type="similarity">
    <text evidence="4 9">Belongs to the 1-acyl-sn-glycerol-3-phosphate acyltransferase family.</text>
</comment>
<evidence type="ECO:0000256" key="6">
    <source>
        <dbReference type="ARBA" id="ARBA00016139"/>
    </source>
</evidence>
<dbReference type="PANTHER" id="PTHR10434">
    <property type="entry name" value="1-ACYL-SN-GLYCEROL-3-PHOSPHATE ACYLTRANSFERASE"/>
    <property type="match status" value="1"/>
</dbReference>
<evidence type="ECO:0000259" key="11">
    <source>
        <dbReference type="SMART" id="SM00563"/>
    </source>
</evidence>
<comment type="pathway">
    <text evidence="2">Phospholipid metabolism; CDP-diacylglycerol biosynthesis; CDP-diacylglycerol from sn-glycerol 3-phosphate: step 2/3.</text>
</comment>
<comment type="pathway">
    <text evidence="3">Lipid metabolism.</text>
</comment>
<evidence type="ECO:0000256" key="1">
    <source>
        <dbReference type="ARBA" id="ARBA00001141"/>
    </source>
</evidence>
<evidence type="ECO:0000256" key="5">
    <source>
        <dbReference type="ARBA" id="ARBA00013211"/>
    </source>
</evidence>
<dbReference type="NCBIfam" id="TIGR00530">
    <property type="entry name" value="AGP_acyltrn"/>
    <property type="match status" value="1"/>
</dbReference>
<evidence type="ECO:0000256" key="7">
    <source>
        <dbReference type="ARBA" id="ARBA00022679"/>
    </source>
</evidence>
<dbReference type="Pfam" id="PF01553">
    <property type="entry name" value="Acyltransferase"/>
    <property type="match status" value="1"/>
</dbReference>
<sequence length="257" mass="29317">MIRNSSLETGNFMKASVFQTTRIIILSVFYTVVTCSRAIIRSFFGKINREWVDKEMHRWVDNILEQVKVDYQIINPHHVEPKKREPTIIMCNHTSLYDIPLSIKAFPNHSIRMLAKKELSKIPVMGKAMKVAEFPFIDRHNRRQAIEDLKYVQKLLDSGIVMWIAPEGTRSKTGKLASFKKGAFITAIQAKATIIPIGILGAYDILPAKTYQFNISQKAEIRIGQPIDASEYSLEDKEALIDKVHQAMEELLKGSGR</sequence>
<evidence type="ECO:0000256" key="10">
    <source>
        <dbReference type="SAM" id="Phobius"/>
    </source>
</evidence>
<feature type="domain" description="Phospholipid/glycerol acyltransferase" evidence="11">
    <location>
        <begin position="87"/>
        <end position="202"/>
    </location>
</feature>
<organism evidence="12 13">
    <name type="scientific">Legionella londiniensis</name>
    <dbReference type="NCBI Taxonomy" id="45068"/>
    <lineage>
        <taxon>Bacteria</taxon>
        <taxon>Pseudomonadati</taxon>
        <taxon>Pseudomonadota</taxon>
        <taxon>Gammaproteobacteria</taxon>
        <taxon>Legionellales</taxon>
        <taxon>Legionellaceae</taxon>
        <taxon>Legionella</taxon>
    </lineage>
</organism>
<reference evidence="12 13" key="1">
    <citation type="submission" date="2015-11" db="EMBL/GenBank/DDBJ databases">
        <title>Genomic analysis of 38 Legionella species identifies large and diverse effector repertoires.</title>
        <authorList>
            <person name="Burstein D."/>
            <person name="Amaro F."/>
            <person name="Zusman T."/>
            <person name="Lifshitz Z."/>
            <person name="Cohen O."/>
            <person name="Gilbert J.A."/>
            <person name="Pupko T."/>
            <person name="Shuman H.A."/>
            <person name="Segal G."/>
        </authorList>
    </citation>
    <scope>NUCLEOTIDE SEQUENCE [LARGE SCALE GENOMIC DNA]</scope>
    <source>
        <strain evidence="12 13">ATCC 49505</strain>
    </source>
</reference>